<feature type="transmembrane region" description="Helical" evidence="1">
    <location>
        <begin position="59"/>
        <end position="76"/>
    </location>
</feature>
<evidence type="ECO:0000313" key="2">
    <source>
        <dbReference type="EMBL" id="MBU5676973.1"/>
    </source>
</evidence>
<comment type="caution">
    <text evidence="2">The sequence shown here is derived from an EMBL/GenBank/DDBJ whole genome shotgun (WGS) entry which is preliminary data.</text>
</comment>
<dbReference type="PANTHER" id="PTHR31303:SF1">
    <property type="entry name" value="CTP-DEPENDENT DIACYLGLYCEROL KINASE 1"/>
    <property type="match status" value="1"/>
</dbReference>
<sequence length="220" mass="24993">MERNLVGIIISFAFIFILIGIATVLEKRNKLSKEGTRKLIHIGVSNWWIIAMIYFDNIWYAIILPSVFIIINYLSYRFQLINAMERKSGSNDLGTVYFPISLLILVIFTFGIIKIPYIGALGTLIMGYGDGLAAIIGKKFGKSKYYVFNNEKSFEGTLTMFIASLLVCFLIFTIYSPNIILFKSLVIAVFATILEGFSPWGFDNLTVPIFSSLLYYILFF</sequence>
<name>A0ABS6G3A9_9FIRM</name>
<evidence type="ECO:0000313" key="3">
    <source>
        <dbReference type="Proteomes" id="UP000779508"/>
    </source>
</evidence>
<keyword evidence="3" id="KW-1185">Reference proteome</keyword>
<dbReference type="EMBL" id="JAHLQK010000004">
    <property type="protein sequence ID" value="MBU5676973.1"/>
    <property type="molecule type" value="Genomic_DNA"/>
</dbReference>
<keyword evidence="1" id="KW-1133">Transmembrane helix</keyword>
<gene>
    <name evidence="2" type="ORF">KQI88_11155</name>
</gene>
<feature type="transmembrane region" description="Helical" evidence="1">
    <location>
        <begin position="6"/>
        <end position="25"/>
    </location>
</feature>
<feature type="transmembrane region" description="Helical" evidence="1">
    <location>
        <begin position="158"/>
        <end position="180"/>
    </location>
</feature>
<feature type="transmembrane region" description="Helical" evidence="1">
    <location>
        <begin position="96"/>
        <end position="113"/>
    </location>
</feature>
<keyword evidence="1" id="KW-0812">Transmembrane</keyword>
<organism evidence="2 3">
    <name type="scientific">Alkaliphilus flagellatus</name>
    <dbReference type="NCBI Taxonomy" id="2841507"/>
    <lineage>
        <taxon>Bacteria</taxon>
        <taxon>Bacillati</taxon>
        <taxon>Bacillota</taxon>
        <taxon>Clostridia</taxon>
        <taxon>Peptostreptococcales</taxon>
        <taxon>Natronincolaceae</taxon>
        <taxon>Alkaliphilus</taxon>
    </lineage>
</organism>
<feature type="transmembrane region" description="Helical" evidence="1">
    <location>
        <begin position="200"/>
        <end position="219"/>
    </location>
</feature>
<dbReference type="Proteomes" id="UP000779508">
    <property type="component" value="Unassembled WGS sequence"/>
</dbReference>
<accession>A0ABS6G3A9</accession>
<keyword evidence="1" id="KW-0472">Membrane</keyword>
<dbReference type="InterPro" id="IPR037997">
    <property type="entry name" value="Dgk1-like"/>
</dbReference>
<reference evidence="2 3" key="1">
    <citation type="submission" date="2021-06" db="EMBL/GenBank/DDBJ databases">
        <authorList>
            <person name="Sun Q."/>
            <person name="Li D."/>
        </authorList>
    </citation>
    <scope>NUCLEOTIDE SEQUENCE [LARGE SCALE GENOMIC DNA]</scope>
    <source>
        <strain evidence="2 3">MSJ-5</strain>
    </source>
</reference>
<proteinExistence type="predicted"/>
<feature type="transmembrane region" description="Helical" evidence="1">
    <location>
        <begin position="119"/>
        <end position="137"/>
    </location>
</feature>
<dbReference type="RefSeq" id="WP_216417353.1">
    <property type="nucleotide sequence ID" value="NZ_JAHLQK010000004.1"/>
</dbReference>
<protein>
    <submittedName>
        <fullName evidence="2">SEC59/DGK1/VTE5 family protein</fullName>
    </submittedName>
</protein>
<dbReference type="PANTHER" id="PTHR31303">
    <property type="entry name" value="CTP-DEPENDENT DIACYLGLYCEROL KINASE 1"/>
    <property type="match status" value="1"/>
</dbReference>
<evidence type="ECO:0000256" key="1">
    <source>
        <dbReference type="SAM" id="Phobius"/>
    </source>
</evidence>